<dbReference type="Proteomes" id="UP001497623">
    <property type="component" value="Unassembled WGS sequence"/>
</dbReference>
<dbReference type="InterPro" id="IPR007111">
    <property type="entry name" value="NACHT_NTPase"/>
</dbReference>
<organism evidence="3 4">
    <name type="scientific">Meganyctiphanes norvegica</name>
    <name type="common">Northern krill</name>
    <name type="synonym">Thysanopoda norvegica</name>
    <dbReference type="NCBI Taxonomy" id="48144"/>
    <lineage>
        <taxon>Eukaryota</taxon>
        <taxon>Metazoa</taxon>
        <taxon>Ecdysozoa</taxon>
        <taxon>Arthropoda</taxon>
        <taxon>Crustacea</taxon>
        <taxon>Multicrustacea</taxon>
        <taxon>Malacostraca</taxon>
        <taxon>Eumalacostraca</taxon>
        <taxon>Eucarida</taxon>
        <taxon>Euphausiacea</taxon>
        <taxon>Euphausiidae</taxon>
        <taxon>Meganyctiphanes</taxon>
    </lineage>
</organism>
<dbReference type="EMBL" id="CAXKWB010002330">
    <property type="protein sequence ID" value="CAL4066629.1"/>
    <property type="molecule type" value="Genomic_DNA"/>
</dbReference>
<dbReference type="PANTHER" id="PTHR46312:SF2">
    <property type="entry name" value="NUCLEOTIDE-BINDING OLIGOMERIZATION DOMAIN-CONTAINING PROTEIN 2-LIKE"/>
    <property type="match status" value="1"/>
</dbReference>
<feature type="domain" description="NACHT" evidence="2">
    <location>
        <begin position="216"/>
        <end position="372"/>
    </location>
</feature>
<protein>
    <recommendedName>
        <fullName evidence="2">NACHT domain-containing protein</fullName>
    </recommendedName>
</protein>
<evidence type="ECO:0000313" key="3">
    <source>
        <dbReference type="EMBL" id="CAL4066629.1"/>
    </source>
</evidence>
<sequence length="683" mass="78236">MTLKQFEKEFTPTMRNIIDSKDASGEDYDISLLIKCIRILSEIYEPDRQWKWNNEHELECRCQKLASKRNSVFHTSSGLSISEMTDEIKAIETLLSDILVSLEKRFPLKKSELSDMTKEVLDQTDFILTHSLETSETWLLQVHLNFLRAEIPSYKIRCKDFGKVKLLDFLSGSKISHDIKLLFTEMVVEKSDTLNKHTSVNYSDILKMAKSFSILLIDSEAGGGKTTIVHFKMNDWGEGGLVMNTAGYDLILPMSFRNPFISTIADLVLDLIPNVKKNIGFKYIMNCLSDPSLNILFLCDGFDEQNKNSKKLFAEIRNLSEKYQHVKVVVTSRPESVKEFYHSKGKKLSVEHIKLLGIHESKRSEFLEKHHNELISAGLSRQSTEDLLRFYDSCSSHHKDLYRLPINLVILSWLWGQAPDKVKTIKSAAGLYTAIMDILNEKLIGRIVESHSDVMDRLNDDLDELSELIDKFKKMVYDQSLVALRFDRIFINDTGVKGLRDLCKKIILPYKELKGAYLLAKLKWVNGSIIKESLEVPHKGLLDFYAAKSIETELCENLLSSGNSIKDILLKYYGTDHKDFKVNKFQNVLQLLGGILALKDVSLVEQHGKEIITLLIESGVRNNSQWYDVYHTLNVNDIAAERFARLIVPHLDHDNVQINDANVEIIATLIKYVNIPKIERINL</sequence>
<accession>A0AAV2Q0H0</accession>
<comment type="caution">
    <text evidence="3">The sequence shown here is derived from an EMBL/GenBank/DDBJ whole genome shotgun (WGS) entry which is preliminary data.</text>
</comment>
<dbReference type="Gene3D" id="3.40.50.300">
    <property type="entry name" value="P-loop containing nucleotide triphosphate hydrolases"/>
    <property type="match status" value="1"/>
</dbReference>
<reference evidence="3 4" key="1">
    <citation type="submission" date="2024-05" db="EMBL/GenBank/DDBJ databases">
        <authorList>
            <person name="Wallberg A."/>
        </authorList>
    </citation>
    <scope>NUCLEOTIDE SEQUENCE [LARGE SCALE GENOMIC DNA]</scope>
</reference>
<gene>
    <name evidence="3" type="ORF">MNOR_LOCUS5876</name>
</gene>
<feature type="non-terminal residue" evidence="3">
    <location>
        <position position="683"/>
    </location>
</feature>
<evidence type="ECO:0000259" key="2">
    <source>
        <dbReference type="Pfam" id="PF05729"/>
    </source>
</evidence>
<dbReference type="PANTHER" id="PTHR46312">
    <property type="entry name" value="NACHT DOMAIN-CONTAINING PROTEIN"/>
    <property type="match status" value="1"/>
</dbReference>
<feature type="coiled-coil region" evidence="1">
    <location>
        <begin position="448"/>
        <end position="475"/>
    </location>
</feature>
<evidence type="ECO:0000256" key="1">
    <source>
        <dbReference type="SAM" id="Coils"/>
    </source>
</evidence>
<dbReference type="InterPro" id="IPR027417">
    <property type="entry name" value="P-loop_NTPase"/>
</dbReference>
<keyword evidence="1" id="KW-0175">Coiled coil</keyword>
<name>A0AAV2Q0H0_MEGNR</name>
<dbReference type="Pfam" id="PF05729">
    <property type="entry name" value="NACHT"/>
    <property type="match status" value="1"/>
</dbReference>
<dbReference type="AlphaFoldDB" id="A0AAV2Q0H0"/>
<keyword evidence="4" id="KW-1185">Reference proteome</keyword>
<evidence type="ECO:0000313" key="4">
    <source>
        <dbReference type="Proteomes" id="UP001497623"/>
    </source>
</evidence>
<proteinExistence type="predicted"/>